<comment type="subcellular location">
    <subcellularLocation>
        <location evidence="2">Cell membrane</location>
        <topology evidence="2">Multi-pass membrane protein</topology>
    </subcellularLocation>
</comment>
<keyword evidence="2" id="KW-1133">Transmembrane helix</keyword>
<dbReference type="InterPro" id="IPR001457">
    <property type="entry name" value="NADH_UbQ/plastoQ_OxRdtase_su6"/>
</dbReference>
<dbReference type="AlphaFoldDB" id="A0A6J4T1D5"/>
<dbReference type="EC" id="7.1.1.-" evidence="2"/>
<keyword evidence="2" id="KW-0472">Membrane</keyword>
<dbReference type="GO" id="GO:0005886">
    <property type="term" value="C:plasma membrane"/>
    <property type="evidence" value="ECO:0007669"/>
    <property type="project" value="UniProtKB-SubCell"/>
</dbReference>
<accession>A0A6J4T1D5</accession>
<dbReference type="PANTHER" id="PTHR33269">
    <property type="entry name" value="NADH-UBIQUINONE OXIDOREDUCTASE CHAIN 6"/>
    <property type="match status" value="1"/>
</dbReference>
<dbReference type="Gene3D" id="1.20.120.1200">
    <property type="entry name" value="NADH-ubiquinone/plastoquinone oxidoreductase chain 6, subunit NuoJ"/>
    <property type="match status" value="1"/>
</dbReference>
<keyword evidence="2" id="KW-1003">Cell membrane</keyword>
<dbReference type="Pfam" id="PF00499">
    <property type="entry name" value="Oxidored_q3"/>
    <property type="match status" value="1"/>
</dbReference>
<evidence type="ECO:0000313" key="4">
    <source>
        <dbReference type="EMBL" id="CAA9510529.1"/>
    </source>
</evidence>
<comment type="function">
    <text evidence="2">NDH-1 shuttles electrons from NADH, via FMN and iron-sulfur (Fe-S) centers, to quinones in the respiratory chain. Couples the redox reaction to proton translocation (for every two electrons transferred, four hydrogen ions are translocated across the cytoplasmic membrane), and thus conserves the redox energy in a proton gradient.</text>
</comment>
<protein>
    <recommendedName>
        <fullName evidence="2">NADH-quinone oxidoreductase subunit J</fullName>
        <ecNumber evidence="2">7.1.1.-</ecNumber>
    </recommendedName>
</protein>
<feature type="transmembrane region" description="Helical" evidence="2">
    <location>
        <begin position="30"/>
        <end position="47"/>
    </location>
</feature>
<keyword evidence="2" id="KW-0520">NAD</keyword>
<feature type="transmembrane region" description="Helical" evidence="2">
    <location>
        <begin position="142"/>
        <end position="164"/>
    </location>
</feature>
<feature type="transmembrane region" description="Helical" evidence="2">
    <location>
        <begin position="6"/>
        <end position="23"/>
    </location>
</feature>
<feature type="region of interest" description="Disordered" evidence="3">
    <location>
        <begin position="189"/>
        <end position="247"/>
    </location>
</feature>
<sequence length="247" mass="25547">MAEVVFFLAAIGALAGAVGTVAVRNPFYSVLALVMHLLSLALLFLLLRSEFVAAAQVVVYAGAVMVLYMFVVAYVGGTSMPLGPGGTRSMRIGSIVFAGVLFVELAIAILGTGLKALGTEGAPYEPGFGTPARIGELLLTKFLLPFEIASFLLLIAAVGAVTLARRRGGLHDAEEQRITPLDLVRPVSTGTMAEAVGTRTNATTRERTGLEYGGHSGRAGPEDGDDGERTGLEAGVAPGGDTGPEDR</sequence>
<comment type="similarity">
    <text evidence="1 2">Belongs to the complex I subunit 6 family.</text>
</comment>
<dbReference type="InterPro" id="IPR042106">
    <property type="entry name" value="Nuo/plastoQ_OxRdtase_6_NuoJ"/>
</dbReference>
<reference evidence="4" key="1">
    <citation type="submission" date="2020-02" db="EMBL/GenBank/DDBJ databases">
        <authorList>
            <person name="Meier V. D."/>
        </authorList>
    </citation>
    <scope>NUCLEOTIDE SEQUENCE</scope>
    <source>
        <strain evidence="4">AVDCRST_MAG53</strain>
    </source>
</reference>
<proteinExistence type="inferred from homology"/>
<dbReference type="GO" id="GO:0016491">
    <property type="term" value="F:oxidoreductase activity"/>
    <property type="evidence" value="ECO:0007669"/>
    <property type="project" value="UniProtKB-KW"/>
</dbReference>
<feature type="transmembrane region" description="Helical" evidence="2">
    <location>
        <begin position="95"/>
        <end position="114"/>
    </location>
</feature>
<evidence type="ECO:0000256" key="2">
    <source>
        <dbReference type="RuleBase" id="RU004429"/>
    </source>
</evidence>
<feature type="transmembrane region" description="Helical" evidence="2">
    <location>
        <begin position="53"/>
        <end position="75"/>
    </location>
</feature>
<evidence type="ECO:0000256" key="3">
    <source>
        <dbReference type="SAM" id="MobiDB-lite"/>
    </source>
</evidence>
<dbReference type="GO" id="GO:0048038">
    <property type="term" value="F:quinone binding"/>
    <property type="evidence" value="ECO:0007669"/>
    <property type="project" value="UniProtKB-UniRule"/>
</dbReference>
<gene>
    <name evidence="4" type="ORF">AVDCRST_MAG53-2578</name>
</gene>
<dbReference type="PANTHER" id="PTHR33269:SF17">
    <property type="entry name" value="NADH-UBIQUINONE OXIDOREDUCTASE CHAIN 6"/>
    <property type="match status" value="1"/>
</dbReference>
<dbReference type="EMBL" id="CADCVR010000080">
    <property type="protein sequence ID" value="CAA9510529.1"/>
    <property type="molecule type" value="Genomic_DNA"/>
</dbReference>
<organism evidence="4">
    <name type="scientific">uncultured Solirubrobacteraceae bacterium</name>
    <dbReference type="NCBI Taxonomy" id="1162706"/>
    <lineage>
        <taxon>Bacteria</taxon>
        <taxon>Bacillati</taxon>
        <taxon>Actinomycetota</taxon>
        <taxon>Thermoleophilia</taxon>
        <taxon>Solirubrobacterales</taxon>
        <taxon>Solirubrobacteraceae</taxon>
        <taxon>environmental samples</taxon>
    </lineage>
</organism>
<keyword evidence="4" id="KW-0830">Ubiquinone</keyword>
<evidence type="ECO:0000256" key="1">
    <source>
        <dbReference type="ARBA" id="ARBA00005698"/>
    </source>
</evidence>
<comment type="catalytic activity">
    <reaction evidence="2">
        <text>a quinone + NADH + 5 H(+)(in) = a quinol + NAD(+) + 4 H(+)(out)</text>
        <dbReference type="Rhea" id="RHEA:57888"/>
        <dbReference type="ChEBI" id="CHEBI:15378"/>
        <dbReference type="ChEBI" id="CHEBI:24646"/>
        <dbReference type="ChEBI" id="CHEBI:57540"/>
        <dbReference type="ChEBI" id="CHEBI:57945"/>
        <dbReference type="ChEBI" id="CHEBI:132124"/>
    </reaction>
</comment>
<dbReference type="GO" id="GO:0008137">
    <property type="term" value="F:NADH dehydrogenase (ubiquinone) activity"/>
    <property type="evidence" value="ECO:0007669"/>
    <property type="project" value="UniProtKB-UniRule"/>
</dbReference>
<keyword evidence="2" id="KW-0812">Transmembrane</keyword>
<feature type="compositionally biased region" description="Gly residues" evidence="3">
    <location>
        <begin position="237"/>
        <end position="247"/>
    </location>
</feature>
<name>A0A6J4T1D5_9ACTN</name>
<keyword evidence="4" id="KW-0560">Oxidoreductase</keyword>
<keyword evidence="2" id="KW-0874">Quinone</keyword>